<comment type="caution">
    <text evidence="3">The sequence shown here is derived from an EMBL/GenBank/DDBJ whole genome shotgun (WGS) entry which is preliminary data.</text>
</comment>
<name>A0A845F3V1_9BACL</name>
<evidence type="ECO:0000259" key="2">
    <source>
        <dbReference type="Pfam" id="PF26273"/>
    </source>
</evidence>
<evidence type="ECO:0000256" key="1">
    <source>
        <dbReference type="SAM" id="Phobius"/>
    </source>
</evidence>
<sequence length="59" mass="5835">MGKNKKTTGDTYLAVGIGIGLPLGAVLGLTIFDDLAIGAGIGLVFGVSLGTTIDSNKAK</sequence>
<feature type="domain" description="Glycine zipper-like" evidence="2">
    <location>
        <begin position="13"/>
        <end position="54"/>
    </location>
</feature>
<keyword evidence="1" id="KW-1133">Transmembrane helix</keyword>
<feature type="transmembrane region" description="Helical" evidence="1">
    <location>
        <begin position="35"/>
        <end position="53"/>
    </location>
</feature>
<proteinExistence type="predicted"/>
<evidence type="ECO:0000313" key="4">
    <source>
        <dbReference type="Proteomes" id="UP000447833"/>
    </source>
</evidence>
<dbReference type="InterPro" id="IPR058598">
    <property type="entry name" value="Gly_zipper-like_dom"/>
</dbReference>
<organism evidence="3 4">
    <name type="scientific">Guptibacillus hwajinpoensis</name>
    <dbReference type="NCBI Taxonomy" id="208199"/>
    <lineage>
        <taxon>Bacteria</taxon>
        <taxon>Bacillati</taxon>
        <taxon>Bacillota</taxon>
        <taxon>Bacilli</taxon>
        <taxon>Bacillales</taxon>
        <taxon>Guptibacillaceae</taxon>
        <taxon>Guptibacillus</taxon>
    </lineage>
</organism>
<keyword evidence="1" id="KW-0472">Membrane</keyword>
<gene>
    <name evidence="3" type="ORF">GLW07_19100</name>
</gene>
<reference evidence="3 4" key="1">
    <citation type="submission" date="2019-11" db="EMBL/GenBank/DDBJ databases">
        <title>Genome sequences of 17 halophilic strains isolated from different environments.</title>
        <authorList>
            <person name="Furrow R.E."/>
        </authorList>
    </citation>
    <scope>NUCLEOTIDE SEQUENCE [LARGE SCALE GENOMIC DNA]</scope>
    <source>
        <strain evidence="3 4">22506_14_FS</strain>
    </source>
</reference>
<dbReference type="Proteomes" id="UP000447833">
    <property type="component" value="Unassembled WGS sequence"/>
</dbReference>
<feature type="transmembrane region" description="Helical" evidence="1">
    <location>
        <begin position="12"/>
        <end position="29"/>
    </location>
</feature>
<dbReference type="Pfam" id="PF26273">
    <property type="entry name" value="Gly_zipper"/>
    <property type="match status" value="1"/>
</dbReference>
<dbReference type="AlphaFoldDB" id="A0A845F3V1"/>
<dbReference type="EMBL" id="WMEY01000007">
    <property type="protein sequence ID" value="MYL65470.1"/>
    <property type="molecule type" value="Genomic_DNA"/>
</dbReference>
<evidence type="ECO:0000313" key="3">
    <source>
        <dbReference type="EMBL" id="MYL65470.1"/>
    </source>
</evidence>
<keyword evidence="1" id="KW-0812">Transmembrane</keyword>
<protein>
    <submittedName>
        <fullName evidence="3">Glycine zipper family protein</fullName>
    </submittedName>
</protein>
<accession>A0A845F3V1</accession>